<gene>
    <name evidence="2" type="ORF">DdX_19671</name>
</gene>
<evidence type="ECO:0000313" key="2">
    <source>
        <dbReference type="EMBL" id="KAI1695276.1"/>
    </source>
</evidence>
<feature type="domain" description="BTB" evidence="1">
    <location>
        <begin position="118"/>
        <end position="185"/>
    </location>
</feature>
<evidence type="ECO:0000313" key="3">
    <source>
        <dbReference type="Proteomes" id="UP001201812"/>
    </source>
</evidence>
<name>A0AAD4QX25_9BILA</name>
<sequence>MKGVLRQCEAVLVANASKFGKLRIFLMAHWYNLVHLQAICVDELKAIGDLQQLAKELEYAALDCRAKAILLDKIIESSPNPSLIESTTTNHGAISNLDAFSNARASNIMDEIASSDLSNGVLIVQNKRIPIQKVYLAMFSKYFKAMFLGEFQEKNQDEVVLEEVDYTDILEILAIIYPCGYPITDENLKVILKMADRFIMPDILERCKKFLKCSQKIKRAQKLWLAQQYNFPDLQVKYARQYKNVEEVKKLKAGI</sequence>
<evidence type="ECO:0000259" key="1">
    <source>
        <dbReference type="PROSITE" id="PS50097"/>
    </source>
</evidence>
<dbReference type="PANTHER" id="PTHR22744">
    <property type="entry name" value="HELIX LOOP HELIX PROTEIN 21-RELATED"/>
    <property type="match status" value="1"/>
</dbReference>
<dbReference type="Pfam" id="PF00651">
    <property type="entry name" value="BTB"/>
    <property type="match status" value="1"/>
</dbReference>
<dbReference type="Proteomes" id="UP001201812">
    <property type="component" value="Unassembled WGS sequence"/>
</dbReference>
<dbReference type="Gene3D" id="3.30.710.10">
    <property type="entry name" value="Potassium Channel Kv1.1, Chain A"/>
    <property type="match status" value="1"/>
</dbReference>
<dbReference type="InterPro" id="IPR000210">
    <property type="entry name" value="BTB/POZ_dom"/>
</dbReference>
<dbReference type="SMART" id="SM00225">
    <property type="entry name" value="BTB"/>
    <property type="match status" value="1"/>
</dbReference>
<reference evidence="2" key="1">
    <citation type="submission" date="2022-01" db="EMBL/GenBank/DDBJ databases">
        <title>Genome Sequence Resource for Two Populations of Ditylenchus destructor, the Migratory Endoparasitic Phytonematode.</title>
        <authorList>
            <person name="Zhang H."/>
            <person name="Lin R."/>
            <person name="Xie B."/>
        </authorList>
    </citation>
    <scope>NUCLEOTIDE SEQUENCE</scope>
    <source>
        <strain evidence="2">BazhouSP</strain>
    </source>
</reference>
<dbReference type="AlphaFoldDB" id="A0AAD4QX25"/>
<keyword evidence="3" id="KW-1185">Reference proteome</keyword>
<organism evidence="2 3">
    <name type="scientific">Ditylenchus destructor</name>
    <dbReference type="NCBI Taxonomy" id="166010"/>
    <lineage>
        <taxon>Eukaryota</taxon>
        <taxon>Metazoa</taxon>
        <taxon>Ecdysozoa</taxon>
        <taxon>Nematoda</taxon>
        <taxon>Chromadorea</taxon>
        <taxon>Rhabditida</taxon>
        <taxon>Tylenchina</taxon>
        <taxon>Tylenchomorpha</taxon>
        <taxon>Sphaerularioidea</taxon>
        <taxon>Anguinidae</taxon>
        <taxon>Anguininae</taxon>
        <taxon>Ditylenchus</taxon>
    </lineage>
</organism>
<dbReference type="SUPFAM" id="SSF54695">
    <property type="entry name" value="POZ domain"/>
    <property type="match status" value="1"/>
</dbReference>
<accession>A0AAD4QX25</accession>
<protein>
    <submittedName>
        <fullName evidence="2">BTB/POZ domain-containing protein</fullName>
    </submittedName>
</protein>
<dbReference type="CDD" id="cd18186">
    <property type="entry name" value="BTB_POZ_ZBTB_KLHL-like"/>
    <property type="match status" value="1"/>
</dbReference>
<comment type="caution">
    <text evidence="2">The sequence shown here is derived from an EMBL/GenBank/DDBJ whole genome shotgun (WGS) entry which is preliminary data.</text>
</comment>
<dbReference type="PROSITE" id="PS50097">
    <property type="entry name" value="BTB"/>
    <property type="match status" value="1"/>
</dbReference>
<proteinExistence type="predicted"/>
<dbReference type="InterPro" id="IPR011333">
    <property type="entry name" value="SKP1/BTB/POZ_sf"/>
</dbReference>
<dbReference type="EMBL" id="JAKKPZ010000420">
    <property type="protein sequence ID" value="KAI1695276.1"/>
    <property type="molecule type" value="Genomic_DNA"/>
</dbReference>
<dbReference type="PANTHER" id="PTHR22744:SF17">
    <property type="entry name" value="BTB DOMAIN-CONTAINING PROTEIN"/>
    <property type="match status" value="1"/>
</dbReference>